<accession>A0A4S8NZX0</accession>
<sequence length="841" mass="88958">MRISKKLPVAAAVFALVALSASVAIGLVQQSAALRAQVYQKLEATADGRRNEVQRYFESIKLDAHSTASAMTTQQALFGITGAWAKLEQDPAGELQKRYITDNPNPKGERFKLDSAKVDSYDRAHRQAHSTFLKHLQRIGYYDIFLIDADGNVVYSVAKEDDFGTNLVSGPYKDSGLAAVYTSVMSSDDPEAFANSDYAAYGASDGAPAAFVGAPIIMSDRKIGVLAFQLPTDQLNAIFSNTRGLGTTGETLLVTDQGMVINDSIRTTDIDSLQVSIQSPVIGAAITTGESSGEIEGYRGMASLASAVPLEFGDKKWAVVALLGESEVWNELQLAAMKSIGFGAALVLVGSLVGLLFSRSLTRPITDLVSAMRELAAGNTSIDLKGTARNDEIGDMARSVAVFRQAEIDKRQLEADAEIRRSAGEAERHQRDAERAAAQAELTDAINILGAGLQRLANGDLSTPIRQSLSGNLDRLRLDFNASLERLSATVSAVHGNVAEINRKSAAVGGSTADLSHRTEQQAAALVETSTAIRQIMDAIRHSSERAENASKLALEARANSDRSGEIVGGAVDAMQRIENASAEISKIINVIDEIAFQTNLLALNAGVEAARAGEAGKGFAVVAQEVRELAQRSANAAKDIKALITKSGTEVSAGVGLVRETGSVLSSIAGQVVEIGDHIHSIASNARQQSATLKEINAAVSRMEDVTQQNARAAEQTNSEMAGLSRDAEMLSDLVGQFTLEGTASGFQNRFADQRDTSFTRPSGLSGASMQPPLSSLRSGGTSDATPNRSFGKPKVAPAEAGSRAVASPARSLMDKISIGLGAKISQAKDNQPGGEWEEF</sequence>
<evidence type="ECO:0000256" key="3">
    <source>
        <dbReference type="ARBA" id="ARBA00022500"/>
    </source>
</evidence>
<dbReference type="Gene3D" id="6.10.340.10">
    <property type="match status" value="1"/>
</dbReference>
<dbReference type="Pfam" id="PF00672">
    <property type="entry name" value="HAMP"/>
    <property type="match status" value="1"/>
</dbReference>
<keyword evidence="6" id="KW-0472">Membrane</keyword>
<dbReference type="PROSITE" id="PS50885">
    <property type="entry name" value="HAMP"/>
    <property type="match status" value="2"/>
</dbReference>
<dbReference type="InterPro" id="IPR003660">
    <property type="entry name" value="HAMP_dom"/>
</dbReference>
<dbReference type="InterPro" id="IPR051310">
    <property type="entry name" value="MCP_chemotaxis"/>
</dbReference>
<keyword evidence="10" id="KW-0732">Signal</keyword>
<dbReference type="PANTHER" id="PTHR43531">
    <property type="entry name" value="PROTEIN ICFG"/>
    <property type="match status" value="1"/>
</dbReference>
<comment type="similarity">
    <text evidence="7">Belongs to the methyl-accepting chemotaxis (MCP) protein family.</text>
</comment>
<dbReference type="Gene3D" id="1.10.287.950">
    <property type="entry name" value="Methyl-accepting chemotaxis protein"/>
    <property type="match status" value="1"/>
</dbReference>
<keyword evidence="4" id="KW-0812">Transmembrane</keyword>
<evidence type="ECO:0000313" key="13">
    <source>
        <dbReference type="EMBL" id="THV23317.1"/>
    </source>
</evidence>
<evidence type="ECO:0000259" key="11">
    <source>
        <dbReference type="PROSITE" id="PS50111"/>
    </source>
</evidence>
<feature type="domain" description="HAMP" evidence="12">
    <location>
        <begin position="440"/>
        <end position="492"/>
    </location>
</feature>
<comment type="subcellular location">
    <subcellularLocation>
        <location evidence="1">Cell membrane</location>
        <topology evidence="1">Multi-pass membrane protein</topology>
    </subcellularLocation>
</comment>
<dbReference type="PANTHER" id="PTHR43531:SF11">
    <property type="entry name" value="METHYL-ACCEPTING CHEMOTAXIS PROTEIN 3"/>
    <property type="match status" value="1"/>
</dbReference>
<keyword evidence="14" id="KW-1185">Reference proteome</keyword>
<feature type="region of interest" description="Disordered" evidence="9">
    <location>
        <begin position="822"/>
        <end position="841"/>
    </location>
</feature>
<feature type="chain" id="PRO_5020468085" evidence="10">
    <location>
        <begin position="27"/>
        <end position="841"/>
    </location>
</feature>
<evidence type="ECO:0000313" key="14">
    <source>
        <dbReference type="Proteomes" id="UP000308828"/>
    </source>
</evidence>
<keyword evidence="8" id="KW-0807">Transducer</keyword>
<dbReference type="AlphaFoldDB" id="A0A4S8NZX0"/>
<dbReference type="RefSeq" id="WP_136598757.1">
    <property type="nucleotide sequence ID" value="NZ_STGV01000003.1"/>
</dbReference>
<feature type="region of interest" description="Disordered" evidence="9">
    <location>
        <begin position="750"/>
        <end position="811"/>
    </location>
</feature>
<keyword evidence="3" id="KW-0145">Chemotaxis</keyword>
<dbReference type="CDD" id="cd11386">
    <property type="entry name" value="MCP_signal"/>
    <property type="match status" value="1"/>
</dbReference>
<dbReference type="OrthoDB" id="7293398at2"/>
<evidence type="ECO:0000256" key="5">
    <source>
        <dbReference type="ARBA" id="ARBA00022989"/>
    </source>
</evidence>
<feature type="compositionally biased region" description="Polar residues" evidence="9">
    <location>
        <begin position="760"/>
        <end position="790"/>
    </location>
</feature>
<evidence type="ECO:0000256" key="2">
    <source>
        <dbReference type="ARBA" id="ARBA00022475"/>
    </source>
</evidence>
<evidence type="ECO:0000256" key="8">
    <source>
        <dbReference type="PROSITE-ProRule" id="PRU00284"/>
    </source>
</evidence>
<evidence type="ECO:0000256" key="10">
    <source>
        <dbReference type="SAM" id="SignalP"/>
    </source>
</evidence>
<feature type="signal peptide" evidence="10">
    <location>
        <begin position="1"/>
        <end position="26"/>
    </location>
</feature>
<feature type="domain" description="Methyl-accepting transducer" evidence="11">
    <location>
        <begin position="497"/>
        <end position="726"/>
    </location>
</feature>
<organism evidence="13 14">
    <name type="scientific">Peteryoungia ipomoeae</name>
    <dbReference type="NCBI Taxonomy" id="1210932"/>
    <lineage>
        <taxon>Bacteria</taxon>
        <taxon>Pseudomonadati</taxon>
        <taxon>Pseudomonadota</taxon>
        <taxon>Alphaproteobacteria</taxon>
        <taxon>Hyphomicrobiales</taxon>
        <taxon>Rhizobiaceae</taxon>
        <taxon>Peteryoungia</taxon>
    </lineage>
</organism>
<dbReference type="GO" id="GO:0007165">
    <property type="term" value="P:signal transduction"/>
    <property type="evidence" value="ECO:0007669"/>
    <property type="project" value="UniProtKB-KW"/>
</dbReference>
<evidence type="ECO:0000256" key="4">
    <source>
        <dbReference type="ARBA" id="ARBA00022692"/>
    </source>
</evidence>
<dbReference type="EMBL" id="STGV01000003">
    <property type="protein sequence ID" value="THV23317.1"/>
    <property type="molecule type" value="Genomic_DNA"/>
</dbReference>
<dbReference type="SMART" id="SM00304">
    <property type="entry name" value="HAMP"/>
    <property type="match status" value="2"/>
</dbReference>
<keyword evidence="5" id="KW-1133">Transmembrane helix</keyword>
<dbReference type="GO" id="GO:0005886">
    <property type="term" value="C:plasma membrane"/>
    <property type="evidence" value="ECO:0007669"/>
    <property type="project" value="UniProtKB-SubCell"/>
</dbReference>
<dbReference type="Pfam" id="PF02743">
    <property type="entry name" value="dCache_1"/>
    <property type="match status" value="1"/>
</dbReference>
<dbReference type="FunFam" id="1.10.287.950:FF:000001">
    <property type="entry name" value="Methyl-accepting chemotaxis sensory transducer"/>
    <property type="match status" value="1"/>
</dbReference>
<dbReference type="InterPro" id="IPR004089">
    <property type="entry name" value="MCPsignal_dom"/>
</dbReference>
<keyword evidence="2" id="KW-1003">Cell membrane</keyword>
<dbReference type="CDD" id="cd06225">
    <property type="entry name" value="HAMP"/>
    <property type="match status" value="1"/>
</dbReference>
<comment type="caution">
    <text evidence="13">The sequence shown here is derived from an EMBL/GenBank/DDBJ whole genome shotgun (WGS) entry which is preliminary data.</text>
</comment>
<evidence type="ECO:0000256" key="1">
    <source>
        <dbReference type="ARBA" id="ARBA00004651"/>
    </source>
</evidence>
<gene>
    <name evidence="13" type="ORF">FAA97_12000</name>
</gene>
<name>A0A4S8NZX0_9HYPH</name>
<dbReference type="InterPro" id="IPR033479">
    <property type="entry name" value="dCache_1"/>
</dbReference>
<evidence type="ECO:0000256" key="7">
    <source>
        <dbReference type="ARBA" id="ARBA00029447"/>
    </source>
</evidence>
<dbReference type="SMART" id="SM00283">
    <property type="entry name" value="MA"/>
    <property type="match status" value="1"/>
</dbReference>
<proteinExistence type="inferred from homology"/>
<feature type="domain" description="HAMP" evidence="12">
    <location>
        <begin position="359"/>
        <end position="412"/>
    </location>
</feature>
<protein>
    <submittedName>
        <fullName evidence="13">HAMP domain-containing protein</fullName>
    </submittedName>
</protein>
<dbReference type="Proteomes" id="UP000308828">
    <property type="component" value="Unassembled WGS sequence"/>
</dbReference>
<dbReference type="SUPFAM" id="SSF158472">
    <property type="entry name" value="HAMP domain-like"/>
    <property type="match status" value="1"/>
</dbReference>
<evidence type="ECO:0000256" key="6">
    <source>
        <dbReference type="ARBA" id="ARBA00023136"/>
    </source>
</evidence>
<dbReference type="PROSITE" id="PS50111">
    <property type="entry name" value="CHEMOTAXIS_TRANSDUC_2"/>
    <property type="match status" value="1"/>
</dbReference>
<dbReference type="SUPFAM" id="SSF58104">
    <property type="entry name" value="Methyl-accepting chemotaxis protein (MCP) signaling domain"/>
    <property type="match status" value="1"/>
</dbReference>
<evidence type="ECO:0000256" key="9">
    <source>
        <dbReference type="SAM" id="MobiDB-lite"/>
    </source>
</evidence>
<reference evidence="13 14" key="1">
    <citation type="submission" date="2019-04" db="EMBL/GenBank/DDBJ databases">
        <title>Genome sequence of strain shin9-1.</title>
        <authorList>
            <person name="Gao J."/>
            <person name="Sun J."/>
        </authorList>
    </citation>
    <scope>NUCLEOTIDE SEQUENCE [LARGE SCALE GENOMIC DNA]</scope>
    <source>
        <strain evidence="14">shin9-1</strain>
    </source>
</reference>
<evidence type="ECO:0000259" key="12">
    <source>
        <dbReference type="PROSITE" id="PS50885"/>
    </source>
</evidence>
<dbReference type="Pfam" id="PF00015">
    <property type="entry name" value="MCPsignal"/>
    <property type="match status" value="1"/>
</dbReference>
<dbReference type="GO" id="GO:0006935">
    <property type="term" value="P:chemotaxis"/>
    <property type="evidence" value="ECO:0007669"/>
    <property type="project" value="UniProtKB-KW"/>
</dbReference>